<dbReference type="PANTHER" id="PTHR47260">
    <property type="entry name" value="UPF0644 PROTEIN PB2B4.06"/>
    <property type="match status" value="1"/>
</dbReference>
<protein>
    <recommendedName>
        <fullName evidence="2">Thioesterase domain-containing protein</fullName>
    </recommendedName>
</protein>
<dbReference type="Gene3D" id="3.10.129.10">
    <property type="entry name" value="Hotdog Thioesterase"/>
    <property type="match status" value="1"/>
</dbReference>
<dbReference type="HOGENOM" id="CLU_336159_0_0_1"/>
<dbReference type="InterPro" id="IPR006683">
    <property type="entry name" value="Thioestr_dom"/>
</dbReference>
<dbReference type="RefSeq" id="XP_007776769.1">
    <property type="nucleotide sequence ID" value="XM_007778579.1"/>
</dbReference>
<accession>R7YHR8</accession>
<feature type="region of interest" description="Disordered" evidence="1">
    <location>
        <begin position="540"/>
        <end position="570"/>
    </location>
</feature>
<dbReference type="SUPFAM" id="SSF54637">
    <property type="entry name" value="Thioesterase/thiol ester dehydrase-isomerase"/>
    <property type="match status" value="1"/>
</dbReference>
<dbReference type="AlphaFoldDB" id="R7YHR8"/>
<reference evidence="4" key="1">
    <citation type="submission" date="2012-06" db="EMBL/GenBank/DDBJ databases">
        <title>The genome sequence of Coniosporium apollinis CBS 100218.</title>
        <authorList>
            <consortium name="The Broad Institute Genome Sequencing Platform"/>
            <person name="Cuomo C."/>
            <person name="Gorbushina A."/>
            <person name="Noack S."/>
            <person name="Walker B."/>
            <person name="Young S.K."/>
            <person name="Zeng Q."/>
            <person name="Gargeya S."/>
            <person name="Fitzgerald M."/>
            <person name="Haas B."/>
            <person name="Abouelleil A."/>
            <person name="Alvarado L."/>
            <person name="Arachchi H.M."/>
            <person name="Berlin A.M."/>
            <person name="Chapman S.B."/>
            <person name="Goldberg J."/>
            <person name="Griggs A."/>
            <person name="Gujja S."/>
            <person name="Hansen M."/>
            <person name="Howarth C."/>
            <person name="Imamovic A."/>
            <person name="Larimer J."/>
            <person name="McCowan C."/>
            <person name="Montmayeur A."/>
            <person name="Murphy C."/>
            <person name="Neiman D."/>
            <person name="Pearson M."/>
            <person name="Priest M."/>
            <person name="Roberts A."/>
            <person name="Saif S."/>
            <person name="Shea T."/>
            <person name="Sisk P."/>
            <person name="Sykes S."/>
            <person name="Wortman J."/>
            <person name="Nusbaum C."/>
            <person name="Birren B."/>
        </authorList>
    </citation>
    <scope>NUCLEOTIDE SEQUENCE [LARGE SCALE GENOMIC DNA]</scope>
    <source>
        <strain evidence="4">CBS 100218</strain>
    </source>
</reference>
<dbReference type="InterPro" id="IPR029069">
    <property type="entry name" value="HotDog_dom_sf"/>
</dbReference>
<dbReference type="EMBL" id="JH767555">
    <property type="protein sequence ID" value="EON61452.1"/>
    <property type="molecule type" value="Genomic_DNA"/>
</dbReference>
<dbReference type="CDD" id="cd03443">
    <property type="entry name" value="PaaI_thioesterase"/>
    <property type="match status" value="1"/>
</dbReference>
<evidence type="ECO:0000256" key="1">
    <source>
        <dbReference type="SAM" id="MobiDB-lite"/>
    </source>
</evidence>
<dbReference type="InterPro" id="IPR052061">
    <property type="entry name" value="PTE-AB_protein"/>
</dbReference>
<organism evidence="3 4">
    <name type="scientific">Coniosporium apollinis (strain CBS 100218)</name>
    <name type="common">Rock-inhabiting black yeast</name>
    <dbReference type="NCBI Taxonomy" id="1168221"/>
    <lineage>
        <taxon>Eukaryota</taxon>
        <taxon>Fungi</taxon>
        <taxon>Dikarya</taxon>
        <taxon>Ascomycota</taxon>
        <taxon>Pezizomycotina</taxon>
        <taxon>Dothideomycetes</taxon>
        <taxon>Dothideomycetes incertae sedis</taxon>
        <taxon>Coniosporium</taxon>
    </lineage>
</organism>
<feature type="domain" description="Thioesterase" evidence="2">
    <location>
        <begin position="706"/>
        <end position="767"/>
    </location>
</feature>
<feature type="region of interest" description="Disordered" evidence="1">
    <location>
        <begin position="456"/>
        <end position="477"/>
    </location>
</feature>
<evidence type="ECO:0000313" key="4">
    <source>
        <dbReference type="Proteomes" id="UP000016924"/>
    </source>
</evidence>
<evidence type="ECO:0000313" key="3">
    <source>
        <dbReference type="EMBL" id="EON61452.1"/>
    </source>
</evidence>
<name>R7YHR8_CONA1</name>
<dbReference type="GeneID" id="19897978"/>
<dbReference type="OrthoDB" id="506431at2759"/>
<proteinExistence type="predicted"/>
<dbReference type="STRING" id="1168221.R7YHR8"/>
<feature type="compositionally biased region" description="Polar residues" evidence="1">
    <location>
        <begin position="540"/>
        <end position="553"/>
    </location>
</feature>
<keyword evidence="4" id="KW-1185">Reference proteome</keyword>
<dbReference type="PANTHER" id="PTHR47260:SF7">
    <property type="entry name" value="THIOESTERASE FAMILY PROTEIN (AFU_ORTHOLOGUE AFUA_1G10800)"/>
    <property type="match status" value="1"/>
</dbReference>
<dbReference type="eggNOG" id="KOG4781">
    <property type="taxonomic scope" value="Eukaryota"/>
</dbReference>
<gene>
    <name evidence="3" type="ORF">W97_00667</name>
</gene>
<dbReference type="Proteomes" id="UP000016924">
    <property type="component" value="Unassembled WGS sequence"/>
</dbReference>
<sequence>MDVPQTRNAIAVLAHANPFDALRSLNNSPAPADFKYGQRISSAPFLVAEGRDSAQDFCTMLHAKHSEVEGRLGRRSCKTRDAVLGAVVPILKQQKMKSFAHFCADMWIFPATNTAIVYGGAISQPKFYTFLEPGYIGRTVPLQITVARRGRNRQSTMKVRVAGDWVDLKSWLNGLPPPTSSRFDARRLGDQGYQRQSRWWSITGKSFRLMDLPRELRNLLIVHLIGSTILPGEEWIYNEKRIATFGRGTTTPRYSHHYPSEDEGPPPIRAPIIQILCLNRQSRAEALEVGWKYTTKRFDHEWTLRSFVKLAPTLGFDALRHVALHLTHRGYMGFFAIDVPGCERNGYYSCEADILLLMPTLHSLRLSFESTKYSAENDPFRNWDNDWPAPTSCQKILVDWILSFAKPFIEHIPEIQFAGFIKHSTRQKLKKIFADQKLGIKHEVDVAAIKSLPEDNLAPGERSAATPGKKGHGNPSQLTPVRAMLAARYAAAVKSPAGLRNVNFSQGLFLPSPPLVTGVFLRRSRSSILHKFQSSTLQRRLQSTIASQEATSQHPPPPPPNPESQSLPPRRSLPIRLLRGTFLFLALFTAGFAMAASPAVETINSFLKPPTDAETLEIYESTPSSADIDAYINMHPLTQSLRQDPRFVESRPHMKIPPSMRPHNLTGGTLLGENKIASPPLTFSTHDGSQLVSIQHLGPALCGHPGIVHGGLLATLLDEGLARCCFPALPNKVGVTASLKIDYKAPCMAGQFVVLRAETTKVEGRKAWVRGWLETLPAPEEWVGDGEVERANEKTNGFKVLNGVDGVNGSKEVNGVKEPKLPKRLCEAEALFIEPRQAATMARVYSTQ</sequence>
<evidence type="ECO:0000259" key="2">
    <source>
        <dbReference type="Pfam" id="PF03061"/>
    </source>
</evidence>
<dbReference type="Pfam" id="PF03061">
    <property type="entry name" value="4HBT"/>
    <property type="match status" value="1"/>
</dbReference>